<evidence type="ECO:0000256" key="1">
    <source>
        <dbReference type="ARBA" id="ARBA00007274"/>
    </source>
</evidence>
<dbReference type="Gene3D" id="3.90.360.10">
    <property type="entry name" value="Histone acetyl transferase 1 (HAT1), N-terminal domain"/>
    <property type="match status" value="1"/>
</dbReference>
<feature type="domain" description="Histone acetyl transferase HAT1 N-terminal" evidence="3">
    <location>
        <begin position="32"/>
        <end position="188"/>
    </location>
</feature>
<proteinExistence type="inferred from homology"/>
<accession>A0A078B649</accession>
<keyword evidence="5" id="KW-0808">Transferase</keyword>
<keyword evidence="6" id="KW-1185">Reference proteome</keyword>
<comment type="similarity">
    <text evidence="1">Belongs to the transferase hexapeptide repeat family.</text>
</comment>
<name>A0A078B649_STYLE</name>
<dbReference type="InterPro" id="IPR050486">
    <property type="entry name" value="Mannose-1P_guanyltransferase"/>
</dbReference>
<dbReference type="CDD" id="cd04301">
    <property type="entry name" value="NAT_SF"/>
    <property type="match status" value="1"/>
</dbReference>
<dbReference type="GO" id="GO:0006325">
    <property type="term" value="P:chromatin organization"/>
    <property type="evidence" value="ECO:0007669"/>
    <property type="project" value="InterPro"/>
</dbReference>
<dbReference type="InParanoid" id="A0A078B649"/>
<dbReference type="Gene3D" id="2.160.10.10">
    <property type="entry name" value="Hexapeptide repeat proteins"/>
    <property type="match status" value="1"/>
</dbReference>
<dbReference type="InterPro" id="IPR016181">
    <property type="entry name" value="Acyl_CoA_acyltransferase"/>
</dbReference>
<dbReference type="PANTHER" id="PTHR22572">
    <property type="entry name" value="SUGAR-1-PHOSPHATE GUANYL TRANSFERASE"/>
    <property type="match status" value="1"/>
</dbReference>
<dbReference type="SUPFAM" id="SSF55729">
    <property type="entry name" value="Acyl-CoA N-acyltransferases (Nat)"/>
    <property type="match status" value="1"/>
</dbReference>
<dbReference type="OrthoDB" id="285674at2759"/>
<dbReference type="Gene3D" id="3.40.630.30">
    <property type="match status" value="1"/>
</dbReference>
<feature type="domain" description="Nucleotidyl transferase" evidence="2">
    <location>
        <begin position="565"/>
        <end position="744"/>
    </location>
</feature>
<dbReference type="Pfam" id="PF25087">
    <property type="entry name" value="GMPPB_C"/>
    <property type="match status" value="1"/>
</dbReference>
<dbReference type="AlphaFoldDB" id="A0A078B649"/>
<dbReference type="InterPro" id="IPR019467">
    <property type="entry name" value="Hat1_N"/>
</dbReference>
<dbReference type="SUPFAM" id="SSF51161">
    <property type="entry name" value="Trimeric LpxA-like enzymes"/>
    <property type="match status" value="1"/>
</dbReference>
<dbReference type="InterPro" id="IPR029044">
    <property type="entry name" value="Nucleotide-diphossugar_trans"/>
</dbReference>
<reference evidence="5 6" key="1">
    <citation type="submission" date="2014-06" db="EMBL/GenBank/DDBJ databases">
        <authorList>
            <person name="Swart Estienne"/>
        </authorList>
    </citation>
    <scope>NUCLEOTIDE SEQUENCE [LARGE SCALE GENOMIC DNA]</scope>
    <source>
        <strain evidence="5 6">130c</strain>
    </source>
</reference>
<evidence type="ECO:0000259" key="2">
    <source>
        <dbReference type="Pfam" id="PF00483"/>
    </source>
</evidence>
<evidence type="ECO:0000313" key="5">
    <source>
        <dbReference type="EMBL" id="CDW89701.1"/>
    </source>
</evidence>
<evidence type="ECO:0000259" key="3">
    <source>
        <dbReference type="Pfam" id="PF10394"/>
    </source>
</evidence>
<dbReference type="Pfam" id="PF10394">
    <property type="entry name" value="Hat1_N"/>
    <property type="match status" value="1"/>
</dbReference>
<dbReference type="InterPro" id="IPR011004">
    <property type="entry name" value="Trimer_LpxA-like_sf"/>
</dbReference>
<evidence type="ECO:0000259" key="4">
    <source>
        <dbReference type="Pfam" id="PF25087"/>
    </source>
</evidence>
<evidence type="ECO:0000313" key="6">
    <source>
        <dbReference type="Proteomes" id="UP000039865"/>
    </source>
</evidence>
<dbReference type="Pfam" id="PF00483">
    <property type="entry name" value="NTP_transferase"/>
    <property type="match status" value="1"/>
</dbReference>
<dbReference type="InterPro" id="IPR056729">
    <property type="entry name" value="GMPPB_C"/>
</dbReference>
<sequence>MDLRVYPTLRKLKSQAEKDFFSNEFEMLADYDSFFNPKFSHQIFHKDETVRGYKDLNIDIFLTPATLKPYLNINYSLEAKNHDDIQETLTKHFGEDCMIKSRQEFLNQVKEEIQLFKPLGKKVGQFMRQMAKRDNNIQQLLQKEKRNTTKQQLKQENVQFDIYKIDADNDKFKTMNRRLQAMLIFYIDGASFISLDGNWSYFLVYQGSKKRPLNLGKNRNFSQNSTKNQVKKELTPKGLSATKYTYKLRISQFLVLPSYQRLGIGSVLLEQMYNFYLADKKCTEITVEDPSHDFQQMKDALDIKLIWKNGFFESFRQVFKGKSSLKSSIINKFNFDQLVLDQQEIANIQSLLKLKKQNILRCFELLILAKLDRKDPVVHQKFAQEVKRKFYYQMNKNLLQPYFQLESFYGNIIPTANSIADEHGNVNLKPSQKQCCDGFGKVISDDQFAKFEESLNKNHHHFYDGNTFGVSETRTGTGTLEYQRVYNKYTPTPLPIGLQAGFGNMQGMLNGQGNGQNLVITKFELPENLQKKILKIIGDNNWMGALEHKVQTIVYITTSTTISQQIKNLIIKVGGYPLIFHHIKALSNLAEIHHVFLMGSYDDKKFVPFMDYVKTQFNFDIHYIQEHIEFNTPGGLFLYKDIIMKDNPKNIFVMHCDICCSFPLKEMLFEHTQKKQMLTMMTTLVDNQEAKKYGQIIYDKKTNELLHFHEKSELVLSQMINCGVYLMSRKVFELESYVKLGETYRRILSLSKEDEESDQGLSQFLSEFSNQFKINNCGEQIKIKDIILPLCNTKESQIFILDQQKHFWQQVKSTRQLLLTQEIYLKYYQEVDQNILTHPESMEQSQIEGIVCIHPNADVHPNAKLGPNVTVGAYAKIGDGARIINSIILEDVIIQPHAVIINSIIGWSSVIGSWARIEGLVNQHRTVKQEQEFQDRHYYQSQSFQFNCHEQQRVLKDGVTTIGGGVTVEPELHLRNVVVLPFRTVSESYFHQIIV</sequence>
<feature type="domain" description="Mannose-1-phosphate guanyltransferase C-terminal" evidence="4">
    <location>
        <begin position="848"/>
        <end position="993"/>
    </location>
</feature>
<dbReference type="InterPro" id="IPR037113">
    <property type="entry name" value="Hat1_N_sf"/>
</dbReference>
<dbReference type="InterPro" id="IPR005835">
    <property type="entry name" value="NTP_transferase_dom"/>
</dbReference>
<dbReference type="Proteomes" id="UP000039865">
    <property type="component" value="Unassembled WGS sequence"/>
</dbReference>
<protein>
    <submittedName>
        <fullName evidence="5">Mannose-1-phosphate guanylyltransferase</fullName>
    </submittedName>
</protein>
<dbReference type="GO" id="GO:0016779">
    <property type="term" value="F:nucleotidyltransferase activity"/>
    <property type="evidence" value="ECO:0007669"/>
    <property type="project" value="UniProtKB-KW"/>
</dbReference>
<gene>
    <name evidence="5" type="primary">Contig13118.g13988</name>
    <name evidence="5" type="ORF">STYLEM_18838</name>
</gene>
<keyword evidence="5" id="KW-0548">Nucleotidyltransferase</keyword>
<organism evidence="5 6">
    <name type="scientific">Stylonychia lemnae</name>
    <name type="common">Ciliate</name>
    <dbReference type="NCBI Taxonomy" id="5949"/>
    <lineage>
        <taxon>Eukaryota</taxon>
        <taxon>Sar</taxon>
        <taxon>Alveolata</taxon>
        <taxon>Ciliophora</taxon>
        <taxon>Intramacronucleata</taxon>
        <taxon>Spirotrichea</taxon>
        <taxon>Stichotrichia</taxon>
        <taxon>Sporadotrichida</taxon>
        <taxon>Oxytrichidae</taxon>
        <taxon>Stylonychinae</taxon>
        <taxon>Stylonychia</taxon>
    </lineage>
</organism>
<dbReference type="Gene3D" id="3.90.550.10">
    <property type="entry name" value="Spore Coat Polysaccharide Biosynthesis Protein SpsA, Chain A"/>
    <property type="match status" value="1"/>
</dbReference>
<dbReference type="SUPFAM" id="SSF53448">
    <property type="entry name" value="Nucleotide-diphospho-sugar transferases"/>
    <property type="match status" value="1"/>
</dbReference>
<dbReference type="EMBL" id="CCKQ01017807">
    <property type="protein sequence ID" value="CDW89701.1"/>
    <property type="molecule type" value="Genomic_DNA"/>
</dbReference>